<gene>
    <name evidence="2" type="ORF">B0H17DRAFT_1196410</name>
</gene>
<feature type="compositionally biased region" description="Low complexity" evidence="1">
    <location>
        <begin position="111"/>
        <end position="120"/>
    </location>
</feature>
<dbReference type="EMBL" id="JARKIE010000023">
    <property type="protein sequence ID" value="KAJ7699327.1"/>
    <property type="molecule type" value="Genomic_DNA"/>
</dbReference>
<dbReference type="AlphaFoldDB" id="A0AAD7DTG7"/>
<organism evidence="2 3">
    <name type="scientific">Mycena rosella</name>
    <name type="common">Pink bonnet</name>
    <name type="synonym">Agaricus rosellus</name>
    <dbReference type="NCBI Taxonomy" id="1033263"/>
    <lineage>
        <taxon>Eukaryota</taxon>
        <taxon>Fungi</taxon>
        <taxon>Dikarya</taxon>
        <taxon>Basidiomycota</taxon>
        <taxon>Agaricomycotina</taxon>
        <taxon>Agaricomycetes</taxon>
        <taxon>Agaricomycetidae</taxon>
        <taxon>Agaricales</taxon>
        <taxon>Marasmiineae</taxon>
        <taxon>Mycenaceae</taxon>
        <taxon>Mycena</taxon>
    </lineage>
</organism>
<evidence type="ECO:0000256" key="1">
    <source>
        <dbReference type="SAM" id="MobiDB-lite"/>
    </source>
</evidence>
<name>A0AAD7DTG7_MYCRO</name>
<evidence type="ECO:0000313" key="3">
    <source>
        <dbReference type="Proteomes" id="UP001221757"/>
    </source>
</evidence>
<comment type="caution">
    <text evidence="2">The sequence shown here is derived from an EMBL/GenBank/DDBJ whole genome shotgun (WGS) entry which is preliminary data.</text>
</comment>
<proteinExistence type="predicted"/>
<keyword evidence="3" id="KW-1185">Reference proteome</keyword>
<dbReference type="Proteomes" id="UP001221757">
    <property type="component" value="Unassembled WGS sequence"/>
</dbReference>
<evidence type="ECO:0000313" key="2">
    <source>
        <dbReference type="EMBL" id="KAJ7699327.1"/>
    </source>
</evidence>
<reference evidence="2" key="1">
    <citation type="submission" date="2023-03" db="EMBL/GenBank/DDBJ databases">
        <title>Massive genome expansion in bonnet fungi (Mycena s.s.) driven by repeated elements and novel gene families across ecological guilds.</title>
        <authorList>
            <consortium name="Lawrence Berkeley National Laboratory"/>
            <person name="Harder C.B."/>
            <person name="Miyauchi S."/>
            <person name="Viragh M."/>
            <person name="Kuo A."/>
            <person name="Thoen E."/>
            <person name="Andreopoulos B."/>
            <person name="Lu D."/>
            <person name="Skrede I."/>
            <person name="Drula E."/>
            <person name="Henrissat B."/>
            <person name="Morin E."/>
            <person name="Kohler A."/>
            <person name="Barry K."/>
            <person name="LaButti K."/>
            <person name="Morin E."/>
            <person name="Salamov A."/>
            <person name="Lipzen A."/>
            <person name="Mereny Z."/>
            <person name="Hegedus B."/>
            <person name="Baldrian P."/>
            <person name="Stursova M."/>
            <person name="Weitz H."/>
            <person name="Taylor A."/>
            <person name="Grigoriev I.V."/>
            <person name="Nagy L.G."/>
            <person name="Martin F."/>
            <person name="Kauserud H."/>
        </authorList>
    </citation>
    <scope>NUCLEOTIDE SEQUENCE</scope>
    <source>
        <strain evidence="2">CBHHK067</strain>
    </source>
</reference>
<sequence>MSTTYAMLQQTDTVGLADDAKRAGEKIKALEKKTKKERKEHAGLGLDFEAKITTGRRSLRRGRSRGAGVLETFETKMQETPAGGAGGNDHVGEGGETSSPFPFVDAQMKMSASPASYTSPPAQPEPSVQPIQMPATPEKSSISPLTFSRGQILVYIAFIIFSFSSAIRMPAEPIRMPAGPDGIQMMPKASSNYTWSSHNPYAAMLAGGAPAMPY</sequence>
<accession>A0AAD7DTG7</accession>
<feature type="region of interest" description="Disordered" evidence="1">
    <location>
        <begin position="77"/>
        <end position="137"/>
    </location>
</feature>
<protein>
    <submittedName>
        <fullName evidence="2">Uncharacterized protein</fullName>
    </submittedName>
</protein>